<dbReference type="PROSITE" id="PS50084">
    <property type="entry name" value="KH_TYPE_1"/>
    <property type="match status" value="1"/>
</dbReference>
<name>A0A1Y3GCZ9_9EURY</name>
<dbReference type="AlphaFoldDB" id="A0A1Y3GCZ9"/>
<dbReference type="InterPro" id="IPR002716">
    <property type="entry name" value="PIN_dom"/>
</dbReference>
<dbReference type="SUPFAM" id="SSF52540">
    <property type="entry name" value="P-loop containing nucleoside triphosphate hydrolases"/>
    <property type="match status" value="1"/>
</dbReference>
<reference evidence="6 7" key="1">
    <citation type="submission" date="2016-12" db="EMBL/GenBank/DDBJ databases">
        <title>Discovery of methanogenic haloarchaea.</title>
        <authorList>
            <person name="Sorokin D.Y."/>
            <person name="Makarova K.S."/>
            <person name="Abbas B."/>
            <person name="Ferrer M."/>
            <person name="Golyshin P.N."/>
        </authorList>
    </citation>
    <scope>NUCLEOTIDE SEQUENCE [LARGE SCALE GENOMIC DNA]</scope>
    <source>
        <strain evidence="6">AMET1</strain>
    </source>
</reference>
<dbReference type="EMBL" id="MRZU01000003">
    <property type="protein sequence ID" value="OUJ19117.1"/>
    <property type="molecule type" value="Genomic_DNA"/>
</dbReference>
<comment type="caution">
    <text evidence="6">The sequence shown here is derived from an EMBL/GenBank/DDBJ whole genome shotgun (WGS) entry which is preliminary data.</text>
</comment>
<dbReference type="SMART" id="SM00670">
    <property type="entry name" value="PINc"/>
    <property type="match status" value="1"/>
</dbReference>
<dbReference type="PANTHER" id="PTHR11603:SF147">
    <property type="entry name" value="MEMBRANE PROTEIN"/>
    <property type="match status" value="1"/>
</dbReference>
<proteinExistence type="inferred from homology"/>
<dbReference type="InterPro" id="IPR027417">
    <property type="entry name" value="P-loop_NTPase"/>
</dbReference>
<feature type="domain" description="K Homology" evidence="3">
    <location>
        <begin position="489"/>
        <end position="612"/>
    </location>
</feature>
<evidence type="ECO:0000313" key="6">
    <source>
        <dbReference type="EMBL" id="OUJ19117.1"/>
    </source>
</evidence>
<keyword evidence="2" id="KW-0694">RNA-binding</keyword>
<dbReference type="SMART" id="SM00382">
    <property type="entry name" value="AAA"/>
    <property type="match status" value="1"/>
</dbReference>
<dbReference type="SMART" id="SM00322">
    <property type="entry name" value="KH"/>
    <property type="match status" value="1"/>
</dbReference>
<dbReference type="Gene3D" id="3.40.50.300">
    <property type="entry name" value="P-loop containing nucleotide triphosphate hydrolases"/>
    <property type="match status" value="1"/>
</dbReference>
<feature type="domain" description="PIN" evidence="5">
    <location>
        <begin position="2"/>
        <end position="119"/>
    </location>
</feature>
<dbReference type="NCBIfam" id="NF010335">
    <property type="entry name" value="PRK13764.1"/>
    <property type="match status" value="1"/>
</dbReference>
<dbReference type="InterPro" id="IPR029060">
    <property type="entry name" value="PIN-like_dom_sf"/>
</dbReference>
<evidence type="ECO:0000259" key="4">
    <source>
        <dbReference type="SMART" id="SM00382"/>
    </source>
</evidence>
<feature type="domain" description="AAA+ ATPase" evidence="4">
    <location>
        <begin position="266"/>
        <end position="434"/>
    </location>
</feature>
<dbReference type="OrthoDB" id="7146at2157"/>
<dbReference type="CDD" id="cd09878">
    <property type="entry name" value="PIN_VapC_VirB11L-ATPase-like"/>
    <property type="match status" value="1"/>
</dbReference>
<dbReference type="Pfam" id="PF00437">
    <property type="entry name" value="T2SSE"/>
    <property type="match status" value="1"/>
</dbReference>
<dbReference type="SUPFAM" id="SSF54814">
    <property type="entry name" value="Prokaryotic type KH domain (KH-domain type II)"/>
    <property type="match status" value="1"/>
</dbReference>
<dbReference type="InterPro" id="IPR003593">
    <property type="entry name" value="AAA+_ATPase"/>
</dbReference>
<evidence type="ECO:0000256" key="2">
    <source>
        <dbReference type="PROSITE-ProRule" id="PRU00117"/>
    </source>
</evidence>
<evidence type="ECO:0000313" key="7">
    <source>
        <dbReference type="Proteomes" id="UP000195137"/>
    </source>
</evidence>
<dbReference type="InterPro" id="IPR004087">
    <property type="entry name" value="KH_dom"/>
</dbReference>
<comment type="similarity">
    <text evidence="1">In the N-terminal section; belongs to the PINc/VapC protein family.</text>
</comment>
<accession>A0A1Y3GCZ9</accession>
<dbReference type="InterPro" id="IPR009019">
    <property type="entry name" value="KH_sf_prok-type"/>
</dbReference>
<dbReference type="InterPro" id="IPR001482">
    <property type="entry name" value="T2SS/T4SS_dom"/>
</dbReference>
<dbReference type="Gene3D" id="3.40.50.1010">
    <property type="entry name" value="5'-nuclease"/>
    <property type="match status" value="1"/>
</dbReference>
<dbReference type="InterPro" id="IPR052041">
    <property type="entry name" value="Nucleic_acid_metab_PIN/TRAM"/>
</dbReference>
<dbReference type="GO" id="GO:0003723">
    <property type="term" value="F:RNA binding"/>
    <property type="evidence" value="ECO:0007669"/>
    <property type="project" value="UniProtKB-UniRule"/>
</dbReference>
<keyword evidence="7" id="KW-1185">Reference proteome</keyword>
<gene>
    <name evidence="6" type="ORF">AMET1_0769</name>
</gene>
<evidence type="ECO:0000256" key="1">
    <source>
        <dbReference type="ARBA" id="ARBA00046345"/>
    </source>
</evidence>
<dbReference type="Proteomes" id="UP000195137">
    <property type="component" value="Unassembled WGS sequence"/>
</dbReference>
<evidence type="ECO:0000259" key="5">
    <source>
        <dbReference type="SMART" id="SM00670"/>
    </source>
</evidence>
<dbReference type="Pfam" id="PF01850">
    <property type="entry name" value="PIN"/>
    <property type="match status" value="1"/>
</dbReference>
<dbReference type="PANTHER" id="PTHR11603">
    <property type="entry name" value="AAA FAMILY ATPASE"/>
    <property type="match status" value="1"/>
</dbReference>
<organism evidence="6 7">
    <name type="scientific">Methanonatronarchaeum thermophilum</name>
    <dbReference type="NCBI Taxonomy" id="1927129"/>
    <lineage>
        <taxon>Archaea</taxon>
        <taxon>Methanobacteriati</taxon>
        <taxon>Methanobacteriota</taxon>
        <taxon>Methanonatronarchaeia</taxon>
        <taxon>Methanonatronarchaeales</taxon>
        <taxon>Methanonatronarchaeaceae</taxon>
        <taxon>Methanonatronarchaeum</taxon>
    </lineage>
</organism>
<protein>
    <submittedName>
        <fullName evidence="6">ATPase (PilT family)</fullName>
    </submittedName>
</protein>
<dbReference type="SUPFAM" id="SSF88723">
    <property type="entry name" value="PIN domain-like"/>
    <property type="match status" value="1"/>
</dbReference>
<evidence type="ECO:0000259" key="3">
    <source>
        <dbReference type="SMART" id="SM00322"/>
    </source>
</evidence>
<dbReference type="RefSeq" id="WP_086637155.1">
    <property type="nucleotide sequence ID" value="NZ_MRZU01000003.1"/>
</dbReference>
<sequence>MKKIVPDTSVVIDGRVTKIIEDEELGDFDEIEVIISEAVVGELESQANKGQEIGLNGIEEIQKLRKLQDTGVIKLTFKGARPNLEQIKLASGGEIDYLIRDLAIEENAMLLTSDVVQAEIGRVKGLEVKYLQPETEDTETDIRLIDYFNSMDNVMSVHIKQGTKVKGKVGVPGEMKMKVIDDQIMTANKVQKLSREIVEKAKRSSKGFIEFDKGGATVVQLRDMRISISRPPFADGFEITAVRPITKVSLDDYRLSTELKHRLAEKQRGVLLAGAPGAGKSTLAQAIADYLLEKDYVVKTMEDPRDLQVSDEITQYTSLEGRIDLTADLLLLVRPDYTIYDEVRKTSDFKVFADMRLAGVGMIGVTHANRGIDALQRLIGRVELGMVPQVVDTVVFLDEAKIAKVYDIGFTVKVPAGMMEKDLARPVIEVKNFETDEVEYEIYTYGEQVVVMPIEESETTKPVWKMAEKQVEREIRKYVGGNVKAEIKSDDSTIVYVPENQIARLLGRGGENISMVEEDLGLSIDVRPFSEMKNKRTKNKSKEMGTHNVNVSIKSDQVVLDLGKEKSGETVDIHASDEYLLTATVGQDGTIKIRKGTAIAQQVMESINTGKKIQTT</sequence>